<evidence type="ECO:0000256" key="1">
    <source>
        <dbReference type="ARBA" id="ARBA00004651"/>
    </source>
</evidence>
<dbReference type="GO" id="GO:1990961">
    <property type="term" value="P:xenobiotic detoxification by transmembrane export across the plasma membrane"/>
    <property type="evidence" value="ECO:0007669"/>
    <property type="project" value="InterPro"/>
</dbReference>
<dbReference type="Gene3D" id="1.20.1720.10">
    <property type="entry name" value="Multidrug resistance protein D"/>
    <property type="match status" value="1"/>
</dbReference>
<keyword evidence="11" id="KW-1185">Reference proteome</keyword>
<dbReference type="Proteomes" id="UP000295830">
    <property type="component" value="Unassembled WGS sequence"/>
</dbReference>
<dbReference type="RefSeq" id="WP_133736753.1">
    <property type="nucleotide sequence ID" value="NZ_SOAX01000006.1"/>
</dbReference>
<dbReference type="NCBIfam" id="TIGR00710">
    <property type="entry name" value="efflux_Bcr_CflA"/>
    <property type="match status" value="1"/>
</dbReference>
<evidence type="ECO:0000256" key="7">
    <source>
        <dbReference type="ARBA" id="ARBA00023136"/>
    </source>
</evidence>
<dbReference type="SUPFAM" id="SSF103473">
    <property type="entry name" value="MFS general substrate transporter"/>
    <property type="match status" value="1"/>
</dbReference>
<keyword evidence="3 8" id="KW-0813">Transport</keyword>
<name>A0A4V3EPP1_9GAMM</name>
<feature type="transmembrane region" description="Helical" evidence="8">
    <location>
        <begin position="299"/>
        <end position="319"/>
    </location>
</feature>
<protein>
    <recommendedName>
        <fullName evidence="8">Bcr/CflA family efflux transporter</fullName>
    </recommendedName>
</protein>
<feature type="transmembrane region" description="Helical" evidence="8">
    <location>
        <begin position="130"/>
        <end position="152"/>
    </location>
</feature>
<dbReference type="CDD" id="cd17320">
    <property type="entry name" value="MFS_MdfA_MDR_like"/>
    <property type="match status" value="1"/>
</dbReference>
<dbReference type="GO" id="GO:0042910">
    <property type="term" value="F:xenobiotic transmembrane transporter activity"/>
    <property type="evidence" value="ECO:0007669"/>
    <property type="project" value="InterPro"/>
</dbReference>
<dbReference type="OrthoDB" id="9814303at2"/>
<feature type="domain" description="Major facilitator superfamily (MFS) profile" evidence="9">
    <location>
        <begin position="1"/>
        <end position="389"/>
    </location>
</feature>
<feature type="transmembrane region" description="Helical" evidence="8">
    <location>
        <begin position="72"/>
        <end position="91"/>
    </location>
</feature>
<feature type="transmembrane region" description="Helical" evidence="8">
    <location>
        <begin position="241"/>
        <end position="263"/>
    </location>
</feature>
<dbReference type="PANTHER" id="PTHR23502:SF132">
    <property type="entry name" value="POLYAMINE TRANSPORTER 2-RELATED"/>
    <property type="match status" value="1"/>
</dbReference>
<reference evidence="10 11" key="1">
    <citation type="submission" date="2019-03" db="EMBL/GenBank/DDBJ databases">
        <title>Genomic Encyclopedia of Type Strains, Phase IV (KMG-IV): sequencing the most valuable type-strain genomes for metagenomic binning, comparative biology and taxonomic classification.</title>
        <authorList>
            <person name="Goeker M."/>
        </authorList>
    </citation>
    <scope>NUCLEOTIDE SEQUENCE [LARGE SCALE GENOMIC DNA]</scope>
    <source>
        <strain evidence="10 11">DSM 15505</strain>
    </source>
</reference>
<dbReference type="AlphaFoldDB" id="A0A4V3EPP1"/>
<feature type="transmembrane region" description="Helical" evidence="8">
    <location>
        <begin position="42"/>
        <end position="60"/>
    </location>
</feature>
<comment type="caution">
    <text evidence="10">The sequence shown here is derived from an EMBL/GenBank/DDBJ whole genome shotgun (WGS) entry which is preliminary data.</text>
</comment>
<evidence type="ECO:0000256" key="2">
    <source>
        <dbReference type="ARBA" id="ARBA00006236"/>
    </source>
</evidence>
<evidence type="ECO:0000256" key="6">
    <source>
        <dbReference type="ARBA" id="ARBA00022989"/>
    </source>
</evidence>
<proteinExistence type="inferred from homology"/>
<evidence type="ECO:0000313" key="11">
    <source>
        <dbReference type="Proteomes" id="UP000295830"/>
    </source>
</evidence>
<keyword evidence="4" id="KW-1003">Cell membrane</keyword>
<dbReference type="GO" id="GO:0005886">
    <property type="term" value="C:plasma membrane"/>
    <property type="evidence" value="ECO:0007669"/>
    <property type="project" value="UniProtKB-SubCell"/>
</dbReference>
<evidence type="ECO:0000256" key="4">
    <source>
        <dbReference type="ARBA" id="ARBA00022475"/>
    </source>
</evidence>
<keyword evidence="7 8" id="KW-0472">Membrane</keyword>
<keyword evidence="8" id="KW-0997">Cell inner membrane</keyword>
<feature type="transmembrane region" description="Helical" evidence="8">
    <location>
        <begin position="158"/>
        <end position="181"/>
    </location>
</feature>
<gene>
    <name evidence="10" type="ORF">DES49_2515</name>
</gene>
<dbReference type="InterPro" id="IPR036259">
    <property type="entry name" value="MFS_trans_sf"/>
</dbReference>
<evidence type="ECO:0000259" key="9">
    <source>
        <dbReference type="PROSITE" id="PS50850"/>
    </source>
</evidence>
<keyword evidence="6 8" id="KW-1133">Transmembrane helix</keyword>
<feature type="transmembrane region" description="Helical" evidence="8">
    <location>
        <begin position="213"/>
        <end position="235"/>
    </location>
</feature>
<organism evidence="10 11">
    <name type="scientific">Halospina denitrificans</name>
    <dbReference type="NCBI Taxonomy" id="332522"/>
    <lineage>
        <taxon>Bacteria</taxon>
        <taxon>Pseudomonadati</taxon>
        <taxon>Pseudomonadota</taxon>
        <taxon>Gammaproteobacteria</taxon>
        <taxon>Halospina</taxon>
    </lineage>
</organism>
<dbReference type="InterPro" id="IPR011701">
    <property type="entry name" value="MFS"/>
</dbReference>
<sequence length="398" mass="41939">MPHIQFALLLGMTVALGPLALDAYLPAFPRIAEDLGAMNSDIGLTLSAYVASLGLAQLIGGPLSDRYGRQRILFSGLAIFAASALMVAQAQTLSEMLTWRATQGIGGALCAVSVPALVRDQFRGSESARLFGLIGLMMFIAPAAAPSIGTLLLTVSDWPAIFVMLACYAALLAILLHFALFRRLPPRETESTPVHTLVTNYLLVLRHPVTMRFIALQALAFSAMLVFITHASFIYQEWFGLSSTLFSALFAANIGGMATFNLLNRKLLLHFESVRLLRTWVFLQGAAIAAIVVCTLLETPYWAVAACIIVATGCMGALVPNNMANALEFFPKLGGTASALLGASQFTVAGAISATSAALAGGTLLPIVLTMAACSLGCVVLAAGAPRAVRRQHAGQGL</sequence>
<comment type="similarity">
    <text evidence="2 8">Belongs to the major facilitator superfamily. Bcr/CmlA family.</text>
</comment>
<comment type="subcellular location">
    <subcellularLocation>
        <location evidence="8">Cell inner membrane</location>
        <topology evidence="8">Multi-pass membrane protein</topology>
    </subcellularLocation>
    <subcellularLocation>
        <location evidence="1">Cell membrane</location>
        <topology evidence="1">Multi-pass membrane protein</topology>
    </subcellularLocation>
</comment>
<dbReference type="EMBL" id="SOAX01000006">
    <property type="protein sequence ID" value="TDT38538.1"/>
    <property type="molecule type" value="Genomic_DNA"/>
</dbReference>
<evidence type="ECO:0000256" key="8">
    <source>
        <dbReference type="RuleBase" id="RU365088"/>
    </source>
</evidence>
<feature type="transmembrane region" description="Helical" evidence="8">
    <location>
        <begin position="97"/>
        <end position="118"/>
    </location>
</feature>
<dbReference type="PANTHER" id="PTHR23502">
    <property type="entry name" value="MAJOR FACILITATOR SUPERFAMILY"/>
    <property type="match status" value="1"/>
</dbReference>
<comment type="caution">
    <text evidence="8">Lacks conserved residue(s) required for the propagation of feature annotation.</text>
</comment>
<keyword evidence="5 8" id="KW-0812">Transmembrane</keyword>
<dbReference type="InterPro" id="IPR004812">
    <property type="entry name" value="Efflux_drug-R_Bcr/CmlA"/>
</dbReference>
<accession>A0A4V3EPP1</accession>
<evidence type="ECO:0000313" key="10">
    <source>
        <dbReference type="EMBL" id="TDT38538.1"/>
    </source>
</evidence>
<feature type="transmembrane region" description="Helical" evidence="8">
    <location>
        <begin position="339"/>
        <end position="358"/>
    </location>
</feature>
<feature type="transmembrane region" description="Helical" evidence="8">
    <location>
        <begin position="275"/>
        <end position="293"/>
    </location>
</feature>
<dbReference type="PROSITE" id="PS50850">
    <property type="entry name" value="MFS"/>
    <property type="match status" value="1"/>
</dbReference>
<dbReference type="InterPro" id="IPR020846">
    <property type="entry name" value="MFS_dom"/>
</dbReference>
<evidence type="ECO:0000256" key="5">
    <source>
        <dbReference type="ARBA" id="ARBA00022692"/>
    </source>
</evidence>
<dbReference type="Pfam" id="PF07690">
    <property type="entry name" value="MFS_1"/>
    <property type="match status" value="1"/>
</dbReference>
<evidence type="ECO:0000256" key="3">
    <source>
        <dbReference type="ARBA" id="ARBA00022448"/>
    </source>
</evidence>
<feature type="transmembrane region" description="Helical" evidence="8">
    <location>
        <begin position="364"/>
        <end position="383"/>
    </location>
</feature>